<evidence type="ECO:0000313" key="3">
    <source>
        <dbReference type="Proteomes" id="UP000469215"/>
    </source>
</evidence>
<feature type="region of interest" description="Disordered" evidence="1">
    <location>
        <begin position="338"/>
        <end position="361"/>
    </location>
</feature>
<dbReference type="PANTHER" id="PTHR48228:SF5">
    <property type="entry name" value="ALPHA-METHYLACYL-COA RACEMASE"/>
    <property type="match status" value="1"/>
</dbReference>
<dbReference type="RefSeq" id="WP_160952324.1">
    <property type="nucleotide sequence ID" value="NZ_WWEQ01000006.1"/>
</dbReference>
<keyword evidence="3" id="KW-1185">Reference proteome</keyword>
<proteinExistence type="predicted"/>
<dbReference type="Gene3D" id="3.40.50.10540">
    <property type="entry name" value="Crotonobetainyl-coa:carnitine coa-transferase, domain 1"/>
    <property type="match status" value="1"/>
</dbReference>
<accession>A0A6N9H4M7</accession>
<reference evidence="2 3" key="1">
    <citation type="submission" date="2020-01" db="EMBL/GenBank/DDBJ databases">
        <authorList>
            <person name="Deng T."/>
        </authorList>
    </citation>
    <scope>NUCLEOTIDE SEQUENCE [LARGE SCALE GENOMIC DNA]</scope>
    <source>
        <strain evidence="2 3">5221</strain>
    </source>
</reference>
<dbReference type="InterPro" id="IPR023606">
    <property type="entry name" value="CoA-Trfase_III_dom_1_sf"/>
</dbReference>
<dbReference type="Gene3D" id="3.30.1540.10">
    <property type="entry name" value="formyl-coa transferase, domain 3"/>
    <property type="match status" value="1"/>
</dbReference>
<dbReference type="InterPro" id="IPR044855">
    <property type="entry name" value="CoA-Trfase_III_dom3_sf"/>
</dbReference>
<dbReference type="PANTHER" id="PTHR48228">
    <property type="entry name" value="SUCCINYL-COA--D-CITRAMALATE COA-TRANSFERASE"/>
    <property type="match status" value="1"/>
</dbReference>
<dbReference type="SUPFAM" id="SSF89796">
    <property type="entry name" value="CoA-transferase family III (CaiB/BaiF)"/>
    <property type="match status" value="1"/>
</dbReference>
<dbReference type="AlphaFoldDB" id="A0A6N9H4M7"/>
<dbReference type="Pfam" id="PF02515">
    <property type="entry name" value="CoA_transf_3"/>
    <property type="match status" value="1"/>
</dbReference>
<dbReference type="GO" id="GO:0016740">
    <property type="term" value="F:transferase activity"/>
    <property type="evidence" value="ECO:0007669"/>
    <property type="project" value="UniProtKB-KW"/>
</dbReference>
<gene>
    <name evidence="2" type="ORF">GSY69_02515</name>
</gene>
<protein>
    <submittedName>
        <fullName evidence="2">CoA transferase</fullName>
    </submittedName>
</protein>
<comment type="caution">
    <text evidence="2">The sequence shown here is derived from an EMBL/GenBank/DDBJ whole genome shotgun (WGS) entry which is preliminary data.</text>
</comment>
<keyword evidence="2" id="KW-0808">Transferase</keyword>
<evidence type="ECO:0000313" key="2">
    <source>
        <dbReference type="EMBL" id="MYM18883.1"/>
    </source>
</evidence>
<dbReference type="EMBL" id="WWEQ01000006">
    <property type="protein sequence ID" value="MYM18883.1"/>
    <property type="molecule type" value="Genomic_DNA"/>
</dbReference>
<evidence type="ECO:0000256" key="1">
    <source>
        <dbReference type="SAM" id="MobiDB-lite"/>
    </source>
</evidence>
<dbReference type="InterPro" id="IPR050509">
    <property type="entry name" value="CoA-transferase_III"/>
</dbReference>
<dbReference type="Proteomes" id="UP000469215">
    <property type="component" value="Unassembled WGS sequence"/>
</dbReference>
<name>A0A6N9H4M7_9MICO</name>
<sequence length="372" mass="39281">MTRTQGPLAGIRVLELASIGPGPHAAMLLADLGADVVRADRPASARSSLEDDASAGQWLLRGRRSIALDLKAPADLATALDLAARADVLIEGYRPGVAERLGIGPDECLARNPRLVYGRMTGWGQEGPRAQQAGHDINYLALTGGLFTTGRAGERPVPPLNMVADVAGGSMMLALGVVSALVERATTGRGQVVDAAMVDGTPAAMQMIWSLRGQGRWSDARGGNLLDGSNPSYDTYECAGGGYVAVGALEPQFYAQLLAGLGLEADRIPDRADPQQWPALREVFAARFAQRSRDEWARVFEGTDACVTPVLTLAEARAEPHMAHRGSIVVRDGVEQGAPAPRFSAHPGPRPTPAPPRPDADRVAVLAEWLGE</sequence>
<feature type="compositionally biased region" description="Pro residues" evidence="1">
    <location>
        <begin position="348"/>
        <end position="357"/>
    </location>
</feature>
<dbReference type="InterPro" id="IPR003673">
    <property type="entry name" value="CoA-Trfase_fam_III"/>
</dbReference>
<organism evidence="2 3">
    <name type="scientific">Brevibacterium rongguiense</name>
    <dbReference type="NCBI Taxonomy" id="2695267"/>
    <lineage>
        <taxon>Bacteria</taxon>
        <taxon>Bacillati</taxon>
        <taxon>Actinomycetota</taxon>
        <taxon>Actinomycetes</taxon>
        <taxon>Micrococcales</taxon>
        <taxon>Brevibacteriaceae</taxon>
        <taxon>Brevibacterium</taxon>
    </lineage>
</organism>